<keyword evidence="7" id="KW-1185">Reference proteome</keyword>
<dbReference type="PROSITE" id="PS00198">
    <property type="entry name" value="4FE4S_FER_1"/>
    <property type="match status" value="1"/>
</dbReference>
<evidence type="ECO:0000256" key="3">
    <source>
        <dbReference type="ARBA" id="ARBA00023004"/>
    </source>
</evidence>
<dbReference type="NCBIfam" id="NF038196">
    <property type="entry name" value="ferrodoxin_EFR1"/>
    <property type="match status" value="1"/>
</dbReference>
<evidence type="ECO:0000256" key="1">
    <source>
        <dbReference type="ARBA" id="ARBA00022485"/>
    </source>
</evidence>
<dbReference type="InterPro" id="IPR050572">
    <property type="entry name" value="Fe-S_Ferredoxin"/>
</dbReference>
<dbReference type="Pfam" id="PF12838">
    <property type="entry name" value="Fer4_7"/>
    <property type="match status" value="1"/>
</dbReference>
<dbReference type="AlphaFoldDB" id="A0A841KZH5"/>
<keyword evidence="2" id="KW-0479">Metal-binding</keyword>
<feature type="domain" description="4Fe-4S ferredoxin-type" evidence="5">
    <location>
        <begin position="204"/>
        <end position="233"/>
    </location>
</feature>
<keyword evidence="1" id="KW-0004">4Fe-4S</keyword>
<sequence length="255" mass="28770">MKIFYFTATGNSLYVAKRFGGELYSIPKVLKSNELSYEDEKIGIIFPCYGLAAPGIVREFMEKVTLKSPYIFAILTYGNMVANGAGWFAEYAKKNNITIHYANSLLMVDNYLPIFDIEQQKQKPKNIEENLSSLLMDVSESKKFIHKGSLLDSFLTTGIERISKVIPNFNSVKNFSINDNCNGCGTCTKVCPRNNLSINKEFKNSKPIYGDTCEFCLACINLCPKNAIKLKKEKNPNARFKNENITIKEIIDSNS</sequence>
<dbReference type="GO" id="GO:0051539">
    <property type="term" value="F:4 iron, 4 sulfur cluster binding"/>
    <property type="evidence" value="ECO:0007669"/>
    <property type="project" value="UniProtKB-KW"/>
</dbReference>
<keyword evidence="3" id="KW-0408">Iron</keyword>
<keyword evidence="4" id="KW-0411">Iron-sulfur</keyword>
<reference evidence="6 7" key="1">
    <citation type="submission" date="2020-08" db="EMBL/GenBank/DDBJ databases">
        <title>Genomic Encyclopedia of Type Strains, Phase IV (KMG-IV): sequencing the most valuable type-strain genomes for metagenomic binning, comparative biology and taxonomic classification.</title>
        <authorList>
            <person name="Goeker M."/>
        </authorList>
    </citation>
    <scope>NUCLEOTIDE SEQUENCE [LARGE SCALE GENOMIC DNA]</scope>
    <source>
        <strain evidence="6 7">DSM 103526</strain>
    </source>
</reference>
<proteinExistence type="predicted"/>
<evidence type="ECO:0000256" key="4">
    <source>
        <dbReference type="ARBA" id="ARBA00023014"/>
    </source>
</evidence>
<dbReference type="SUPFAM" id="SSF54862">
    <property type="entry name" value="4Fe-4S ferredoxins"/>
    <property type="match status" value="1"/>
</dbReference>
<protein>
    <submittedName>
        <fullName evidence="6">Ferredoxin</fullName>
    </submittedName>
</protein>
<comment type="caution">
    <text evidence="6">The sequence shown here is derived from an EMBL/GenBank/DDBJ whole genome shotgun (WGS) entry which is preliminary data.</text>
</comment>
<dbReference type="InterPro" id="IPR017896">
    <property type="entry name" value="4Fe4S_Fe-S-bd"/>
</dbReference>
<name>A0A841KZH5_9FIRM</name>
<evidence type="ECO:0000259" key="5">
    <source>
        <dbReference type="PROSITE" id="PS51379"/>
    </source>
</evidence>
<dbReference type="SUPFAM" id="SSF52218">
    <property type="entry name" value="Flavoproteins"/>
    <property type="match status" value="1"/>
</dbReference>
<evidence type="ECO:0000256" key="2">
    <source>
        <dbReference type="ARBA" id="ARBA00022723"/>
    </source>
</evidence>
<gene>
    <name evidence="6" type="ORF">HNQ80_001614</name>
</gene>
<organism evidence="6 7">
    <name type="scientific">Anaerosolibacter carboniphilus</name>
    <dbReference type="NCBI Taxonomy" id="1417629"/>
    <lineage>
        <taxon>Bacteria</taxon>
        <taxon>Bacillati</taxon>
        <taxon>Bacillota</taxon>
        <taxon>Clostridia</taxon>
        <taxon>Peptostreptococcales</taxon>
        <taxon>Thermotaleaceae</taxon>
        <taxon>Anaerosolibacter</taxon>
    </lineage>
</organism>
<dbReference type="InterPro" id="IPR017900">
    <property type="entry name" value="4Fe4S_Fe_S_CS"/>
</dbReference>
<feature type="domain" description="4Fe-4S ferredoxin-type" evidence="5">
    <location>
        <begin position="173"/>
        <end position="201"/>
    </location>
</feature>
<evidence type="ECO:0000313" key="7">
    <source>
        <dbReference type="Proteomes" id="UP000579281"/>
    </source>
</evidence>
<dbReference type="InterPro" id="IPR047964">
    <property type="entry name" value="EFR1-like"/>
</dbReference>
<dbReference type="PANTHER" id="PTHR43687:SF1">
    <property type="entry name" value="FERREDOXIN III"/>
    <property type="match status" value="1"/>
</dbReference>
<dbReference type="PROSITE" id="PS51379">
    <property type="entry name" value="4FE4S_FER_2"/>
    <property type="match status" value="2"/>
</dbReference>
<dbReference type="EMBL" id="JACHEN010000008">
    <property type="protein sequence ID" value="MBB6215525.1"/>
    <property type="molecule type" value="Genomic_DNA"/>
</dbReference>
<dbReference type="PANTHER" id="PTHR43687">
    <property type="entry name" value="ADENYLYLSULFATE REDUCTASE, BETA SUBUNIT"/>
    <property type="match status" value="1"/>
</dbReference>
<dbReference type="RefSeq" id="WP_184309897.1">
    <property type="nucleotide sequence ID" value="NZ_JACHEN010000008.1"/>
</dbReference>
<dbReference type="Gene3D" id="3.30.70.20">
    <property type="match status" value="1"/>
</dbReference>
<accession>A0A841KZH5</accession>
<dbReference type="GO" id="GO:0046872">
    <property type="term" value="F:metal ion binding"/>
    <property type="evidence" value="ECO:0007669"/>
    <property type="project" value="UniProtKB-KW"/>
</dbReference>
<dbReference type="InterPro" id="IPR029039">
    <property type="entry name" value="Flavoprotein-like_sf"/>
</dbReference>
<dbReference type="Proteomes" id="UP000579281">
    <property type="component" value="Unassembled WGS sequence"/>
</dbReference>
<evidence type="ECO:0000313" key="6">
    <source>
        <dbReference type="EMBL" id="MBB6215525.1"/>
    </source>
</evidence>